<dbReference type="InterPro" id="IPR011008">
    <property type="entry name" value="Dimeric_a/b-barrel"/>
</dbReference>
<sequence>MEAPSHPPGLSQSQEEPADERCYPWQILRPCPDPDGTFAAKPAAHGFVLILLSARSNHALGIFGPGFKQVGDYMTKMQNDLSDNADKYGYLGTTTWIEADSRTTANAIMTATYFRTLEDLHDYAYSPLQKEAWRWWNGITKSHPHLSINHELYHAPENCWDTIYANSHPLGLAATETKVKIRDGPPGPEYLWIGAVVDASRGAMRTQFGRINREDDSDAF</sequence>
<gene>
    <name evidence="1" type="ORF">BJX66DRAFT_340528</name>
</gene>
<dbReference type="EMBL" id="JBFTWV010000084">
    <property type="protein sequence ID" value="KAL2788135.1"/>
    <property type="molecule type" value="Genomic_DNA"/>
</dbReference>
<keyword evidence="2" id="KW-1185">Reference proteome</keyword>
<protein>
    <submittedName>
        <fullName evidence="1">Uncharacterized protein</fullName>
    </submittedName>
</protein>
<evidence type="ECO:0000313" key="2">
    <source>
        <dbReference type="Proteomes" id="UP001610563"/>
    </source>
</evidence>
<organism evidence="1 2">
    <name type="scientific">Aspergillus keveii</name>
    <dbReference type="NCBI Taxonomy" id="714993"/>
    <lineage>
        <taxon>Eukaryota</taxon>
        <taxon>Fungi</taxon>
        <taxon>Dikarya</taxon>
        <taxon>Ascomycota</taxon>
        <taxon>Pezizomycotina</taxon>
        <taxon>Eurotiomycetes</taxon>
        <taxon>Eurotiomycetidae</taxon>
        <taxon>Eurotiales</taxon>
        <taxon>Aspergillaceae</taxon>
        <taxon>Aspergillus</taxon>
        <taxon>Aspergillus subgen. Nidulantes</taxon>
    </lineage>
</organism>
<name>A0ABR4FXZ8_9EURO</name>
<dbReference type="Pfam" id="PF13826">
    <property type="entry name" value="Monooxy_af470-like"/>
    <property type="match status" value="1"/>
</dbReference>
<dbReference type="Proteomes" id="UP001610563">
    <property type="component" value="Unassembled WGS sequence"/>
</dbReference>
<evidence type="ECO:0000313" key="1">
    <source>
        <dbReference type="EMBL" id="KAL2788135.1"/>
    </source>
</evidence>
<reference evidence="1 2" key="1">
    <citation type="submission" date="2024-07" db="EMBL/GenBank/DDBJ databases">
        <title>Section-level genome sequencing and comparative genomics of Aspergillus sections Usti and Cavernicolus.</title>
        <authorList>
            <consortium name="Lawrence Berkeley National Laboratory"/>
            <person name="Nybo J.L."/>
            <person name="Vesth T.C."/>
            <person name="Theobald S."/>
            <person name="Frisvad J.C."/>
            <person name="Larsen T.O."/>
            <person name="Kjaerboelling I."/>
            <person name="Rothschild-Mancinelli K."/>
            <person name="Lyhne E.K."/>
            <person name="Kogle M.E."/>
            <person name="Barry K."/>
            <person name="Clum A."/>
            <person name="Na H."/>
            <person name="Ledsgaard L."/>
            <person name="Lin J."/>
            <person name="Lipzen A."/>
            <person name="Kuo A."/>
            <person name="Riley R."/>
            <person name="Mondo S."/>
            <person name="Labutti K."/>
            <person name="Haridas S."/>
            <person name="Pangalinan J."/>
            <person name="Salamov A.A."/>
            <person name="Simmons B.A."/>
            <person name="Magnuson J.K."/>
            <person name="Chen J."/>
            <person name="Drula E."/>
            <person name="Henrissat B."/>
            <person name="Wiebenga A."/>
            <person name="Lubbers R.J."/>
            <person name="Gomes A.C."/>
            <person name="Makela M.R."/>
            <person name="Stajich J."/>
            <person name="Grigoriev I.V."/>
            <person name="Mortensen U.H."/>
            <person name="De Vries R.P."/>
            <person name="Baker S.E."/>
            <person name="Andersen M.R."/>
        </authorList>
    </citation>
    <scope>NUCLEOTIDE SEQUENCE [LARGE SCALE GENOMIC DNA]</scope>
    <source>
        <strain evidence="1 2">CBS 209.92</strain>
    </source>
</reference>
<proteinExistence type="predicted"/>
<dbReference type="InterPro" id="IPR025444">
    <property type="entry name" value="Monooxy_af470"/>
</dbReference>
<accession>A0ABR4FXZ8</accession>
<comment type="caution">
    <text evidence="1">The sequence shown here is derived from an EMBL/GenBank/DDBJ whole genome shotgun (WGS) entry which is preliminary data.</text>
</comment>
<dbReference type="SUPFAM" id="SSF54909">
    <property type="entry name" value="Dimeric alpha+beta barrel"/>
    <property type="match status" value="1"/>
</dbReference>